<dbReference type="InterPro" id="IPR013507">
    <property type="entry name" value="DNA_mismatch_S5_2-like"/>
</dbReference>
<dbReference type="SMART" id="SM01340">
    <property type="entry name" value="DNA_mis_repair"/>
    <property type="match status" value="1"/>
</dbReference>
<keyword evidence="2" id="KW-0227">DNA damage</keyword>
<protein>
    <recommendedName>
        <fullName evidence="5">HMG box domain-containing protein</fullName>
    </recommendedName>
</protein>
<evidence type="ECO:0000256" key="3">
    <source>
        <dbReference type="PROSITE-ProRule" id="PRU00267"/>
    </source>
</evidence>
<sequence length="851" mass="97668">MSIIELDKHTSRQLTTTQVITSVFSVVKELVENSLDAEANSIEVNLFDEGTSLIEVKDNGKGITKTDAAFMALPSYTSKLKNFTDFESLRYYGFRGEALNAMCNISTVKIITRTQDDDVARCYTMNYNGHIQKGEMCCRTIGTTVQIHTLFKNIPVRRQIIKNKKKSTQDLKLIENLLKDFAICHAQLRITYKIDNSIVFNKTPCQKIQDCLINIYGKNMISNYEFIDHKEQHTEHYDIKLIIPKNNFHDILPFCQINYQHVFVNNRPVTFKKYEQLIVRILTQHFHDDKLQGRKKPVFFLLITVDPSDVDVNLEPNKTAVLLKDNDRILEKVEKLLLDYYQVNLSQDSQEIIKDVDVSSTPAYLNFSSTEVEENTEPVAKKAKLEKKNSISKSMSSKSNNNKENQCNNAISPTPITNDVDDDDDNNVCLVEKIQQQNQHNDDEEEERFSQLPKVDIGADFTTQEIKKVLSTKYPDDNNQLKESNVISTPKKIDKLSCQNDENSIINFDEDFSAQEINEILQQKNPLDKSTDKSLKASMEHLNSSFEEISMENFDNNRDKFDGISEVQWSRGQHPKHATMIPVSVKVCGPNDNLENDDDEDDASGEKNNKDDEMKGEKNTATNVKTPQTYAAANSRGFILFSKKYRPQVIKMNPGINLVEVARKITSKWKEMTSEERENFRELAMKNKSMNESQYLSSPLSTTAFSKNPKISNKKLASNKKHMLNLITNMKNQNQSSSDENKTRLTRNIVNWQINLTTVATKLNENSKINDKKRGAVVGSLGNDIWIVKTNSQIWTLNAFELFDCININDDTETTNKKEDPDFIEFCLNRCLQEKDFLNCMKPIYDISHEF</sequence>
<feature type="DNA-binding region" description="HMG box" evidence="3">
    <location>
        <begin position="631"/>
        <end position="699"/>
    </location>
</feature>
<evidence type="ECO:0000313" key="6">
    <source>
        <dbReference type="EMBL" id="KAF7996640.1"/>
    </source>
</evidence>
<comment type="caution">
    <text evidence="6">The sequence shown here is derived from an EMBL/GenBank/DDBJ whole genome shotgun (WGS) entry which is preliminary data.</text>
</comment>
<accession>A0A834Y2A4</accession>
<keyword evidence="3" id="KW-0238">DNA-binding</keyword>
<dbReference type="InterPro" id="IPR020568">
    <property type="entry name" value="Ribosomal_Su5_D2-typ_SF"/>
</dbReference>
<evidence type="ECO:0000256" key="2">
    <source>
        <dbReference type="ARBA" id="ARBA00022763"/>
    </source>
</evidence>
<dbReference type="CDD" id="cd00084">
    <property type="entry name" value="HMG-box_SF"/>
    <property type="match status" value="1"/>
</dbReference>
<organism evidence="6 7">
    <name type="scientific">Aphidius gifuensis</name>
    <name type="common">Parasitoid wasp</name>
    <dbReference type="NCBI Taxonomy" id="684658"/>
    <lineage>
        <taxon>Eukaryota</taxon>
        <taxon>Metazoa</taxon>
        <taxon>Ecdysozoa</taxon>
        <taxon>Arthropoda</taxon>
        <taxon>Hexapoda</taxon>
        <taxon>Insecta</taxon>
        <taxon>Pterygota</taxon>
        <taxon>Neoptera</taxon>
        <taxon>Endopterygota</taxon>
        <taxon>Hymenoptera</taxon>
        <taxon>Apocrita</taxon>
        <taxon>Ichneumonoidea</taxon>
        <taxon>Braconidae</taxon>
        <taxon>Aphidiinae</taxon>
        <taxon>Aphidius</taxon>
    </lineage>
</organism>
<feature type="compositionally biased region" description="Basic and acidic residues" evidence="4">
    <location>
        <begin position="604"/>
        <end position="618"/>
    </location>
</feature>
<evidence type="ECO:0000256" key="4">
    <source>
        <dbReference type="SAM" id="MobiDB-lite"/>
    </source>
</evidence>
<dbReference type="GO" id="GO:0030983">
    <property type="term" value="F:mismatched DNA binding"/>
    <property type="evidence" value="ECO:0007669"/>
    <property type="project" value="InterPro"/>
</dbReference>
<dbReference type="OrthoDB" id="10254304at2759"/>
<dbReference type="InterPro" id="IPR038973">
    <property type="entry name" value="MutL/Mlh/Pms-like"/>
</dbReference>
<dbReference type="AlphaFoldDB" id="A0A834Y2A4"/>
<dbReference type="InterPro" id="IPR014721">
    <property type="entry name" value="Ribsml_uS5_D2-typ_fold_subgr"/>
</dbReference>
<feature type="region of interest" description="Disordered" evidence="4">
    <location>
        <begin position="587"/>
        <end position="624"/>
    </location>
</feature>
<proteinExistence type="inferred from homology"/>
<dbReference type="SMART" id="SM00398">
    <property type="entry name" value="HMG"/>
    <property type="match status" value="1"/>
</dbReference>
<feature type="region of interest" description="Disordered" evidence="4">
    <location>
        <begin position="375"/>
        <end position="408"/>
    </location>
</feature>
<comment type="similarity">
    <text evidence="1">Belongs to the DNA mismatch repair MutL/HexB family.</text>
</comment>
<feature type="compositionally biased region" description="Low complexity" evidence="4">
    <location>
        <begin position="391"/>
        <end position="408"/>
    </location>
</feature>
<dbReference type="GO" id="GO:0016887">
    <property type="term" value="F:ATP hydrolysis activity"/>
    <property type="evidence" value="ECO:0007669"/>
    <property type="project" value="InterPro"/>
</dbReference>
<dbReference type="GO" id="GO:0032389">
    <property type="term" value="C:MutLalpha complex"/>
    <property type="evidence" value="ECO:0007669"/>
    <property type="project" value="TreeGrafter"/>
</dbReference>
<keyword evidence="3" id="KW-0539">Nucleus</keyword>
<keyword evidence="7" id="KW-1185">Reference proteome</keyword>
<dbReference type="InterPro" id="IPR009071">
    <property type="entry name" value="HMG_box_dom"/>
</dbReference>
<dbReference type="PROSITE" id="PS00058">
    <property type="entry name" value="DNA_MISMATCH_REPAIR_1"/>
    <property type="match status" value="1"/>
</dbReference>
<dbReference type="CDD" id="cd00782">
    <property type="entry name" value="MutL_Trans"/>
    <property type="match status" value="1"/>
</dbReference>
<dbReference type="EMBL" id="JACMRX010000001">
    <property type="protein sequence ID" value="KAF7996640.1"/>
    <property type="molecule type" value="Genomic_DNA"/>
</dbReference>
<feature type="compositionally biased region" description="Acidic residues" evidence="4">
    <location>
        <begin position="594"/>
        <end position="603"/>
    </location>
</feature>
<dbReference type="SUPFAM" id="SSF47095">
    <property type="entry name" value="HMG-box"/>
    <property type="match status" value="1"/>
</dbReference>
<evidence type="ECO:0000313" key="7">
    <source>
        <dbReference type="Proteomes" id="UP000639338"/>
    </source>
</evidence>
<feature type="domain" description="HMG box" evidence="5">
    <location>
        <begin position="631"/>
        <end position="699"/>
    </location>
</feature>
<dbReference type="FunFam" id="3.30.565.10:FF:000017">
    <property type="entry name" value="PMS1 homolog 1, mismatch repair system component"/>
    <property type="match status" value="1"/>
</dbReference>
<dbReference type="SUPFAM" id="SSF54211">
    <property type="entry name" value="Ribosomal protein S5 domain 2-like"/>
    <property type="match status" value="1"/>
</dbReference>
<evidence type="ECO:0000256" key="1">
    <source>
        <dbReference type="ARBA" id="ARBA00006082"/>
    </source>
</evidence>
<dbReference type="CDD" id="cd16926">
    <property type="entry name" value="HATPase_MutL-MLH-PMS-like"/>
    <property type="match status" value="1"/>
</dbReference>
<dbReference type="Gene3D" id="1.10.30.10">
    <property type="entry name" value="High mobility group box domain"/>
    <property type="match status" value="1"/>
</dbReference>
<dbReference type="SUPFAM" id="SSF55874">
    <property type="entry name" value="ATPase domain of HSP90 chaperone/DNA topoisomerase II/histidine kinase"/>
    <property type="match status" value="1"/>
</dbReference>
<name>A0A834Y2A4_APHGI</name>
<dbReference type="Pfam" id="PF00505">
    <property type="entry name" value="HMG_box"/>
    <property type="match status" value="1"/>
</dbReference>
<gene>
    <name evidence="6" type="ORF">HCN44_002286</name>
</gene>
<dbReference type="InterPro" id="IPR036910">
    <property type="entry name" value="HMG_box_dom_sf"/>
</dbReference>
<dbReference type="Proteomes" id="UP000639338">
    <property type="component" value="Unassembled WGS sequence"/>
</dbReference>
<dbReference type="InterPro" id="IPR002099">
    <property type="entry name" value="MutL/Mlh/PMS"/>
</dbReference>
<dbReference type="PANTHER" id="PTHR10073:SF54">
    <property type="entry name" value="PMS1 PROTEIN HOMOLOG 1"/>
    <property type="match status" value="1"/>
</dbReference>
<dbReference type="Gene3D" id="3.30.565.10">
    <property type="entry name" value="Histidine kinase-like ATPase, C-terminal domain"/>
    <property type="match status" value="1"/>
</dbReference>
<dbReference type="InterPro" id="IPR036890">
    <property type="entry name" value="HATPase_C_sf"/>
</dbReference>
<dbReference type="Pfam" id="PF13589">
    <property type="entry name" value="HATPase_c_3"/>
    <property type="match status" value="1"/>
</dbReference>
<evidence type="ECO:0000259" key="5">
    <source>
        <dbReference type="PROSITE" id="PS50118"/>
    </source>
</evidence>
<dbReference type="GO" id="GO:0006298">
    <property type="term" value="P:mismatch repair"/>
    <property type="evidence" value="ECO:0007669"/>
    <property type="project" value="InterPro"/>
</dbReference>
<dbReference type="GO" id="GO:0005524">
    <property type="term" value="F:ATP binding"/>
    <property type="evidence" value="ECO:0007669"/>
    <property type="project" value="InterPro"/>
</dbReference>
<dbReference type="PROSITE" id="PS50118">
    <property type="entry name" value="HMG_BOX_2"/>
    <property type="match status" value="1"/>
</dbReference>
<dbReference type="PANTHER" id="PTHR10073">
    <property type="entry name" value="DNA MISMATCH REPAIR PROTEIN MLH, PMS, MUTL"/>
    <property type="match status" value="1"/>
</dbReference>
<dbReference type="Gene3D" id="3.30.230.10">
    <property type="match status" value="1"/>
</dbReference>
<dbReference type="Pfam" id="PF01119">
    <property type="entry name" value="DNA_mis_repair"/>
    <property type="match status" value="1"/>
</dbReference>
<dbReference type="InterPro" id="IPR014762">
    <property type="entry name" value="DNA_mismatch_repair_CS"/>
</dbReference>
<dbReference type="GO" id="GO:0140664">
    <property type="term" value="F:ATP-dependent DNA damage sensor activity"/>
    <property type="evidence" value="ECO:0007669"/>
    <property type="project" value="InterPro"/>
</dbReference>
<dbReference type="NCBIfam" id="TIGR00585">
    <property type="entry name" value="mutl"/>
    <property type="match status" value="1"/>
</dbReference>
<reference evidence="6 7" key="1">
    <citation type="submission" date="2020-08" db="EMBL/GenBank/DDBJ databases">
        <title>Aphidius gifuensis genome sequencing and assembly.</title>
        <authorList>
            <person name="Du Z."/>
        </authorList>
    </citation>
    <scope>NUCLEOTIDE SEQUENCE [LARGE SCALE GENOMIC DNA]</scope>
    <source>
        <strain evidence="6">YNYX2018</strain>
        <tissue evidence="6">Adults</tissue>
    </source>
</reference>